<organism evidence="7 8">
    <name type="scientific">Grifola frondosa</name>
    <name type="common">Maitake</name>
    <name type="synonym">Polyporus frondosus</name>
    <dbReference type="NCBI Taxonomy" id="5627"/>
    <lineage>
        <taxon>Eukaryota</taxon>
        <taxon>Fungi</taxon>
        <taxon>Dikarya</taxon>
        <taxon>Basidiomycota</taxon>
        <taxon>Agaricomycotina</taxon>
        <taxon>Agaricomycetes</taxon>
        <taxon>Polyporales</taxon>
        <taxon>Grifolaceae</taxon>
        <taxon>Grifola</taxon>
    </lineage>
</organism>
<dbReference type="Gene3D" id="3.40.309.10">
    <property type="entry name" value="Aldehyde Dehydrogenase, Chain A, domain 2"/>
    <property type="match status" value="1"/>
</dbReference>
<dbReference type="GO" id="GO:0005737">
    <property type="term" value="C:cytoplasm"/>
    <property type="evidence" value="ECO:0007669"/>
    <property type="project" value="TreeGrafter"/>
</dbReference>
<dbReference type="EMBL" id="LUGG01000009">
    <property type="protein sequence ID" value="OBZ72483.1"/>
    <property type="molecule type" value="Genomic_DNA"/>
</dbReference>
<dbReference type="OMA" id="PCIQGQV"/>
<comment type="caution">
    <text evidence="7">The sequence shown here is derived from an EMBL/GenBank/DDBJ whole genome shotgun (WGS) entry which is preliminary data.</text>
</comment>
<evidence type="ECO:0000256" key="1">
    <source>
        <dbReference type="ARBA" id="ARBA00009986"/>
    </source>
</evidence>
<dbReference type="FunFam" id="3.40.605.10:FF:000004">
    <property type="entry name" value="Aldehyde dehydrogenase"/>
    <property type="match status" value="1"/>
</dbReference>
<dbReference type="STRING" id="5627.A0A1C7M690"/>
<dbReference type="InterPro" id="IPR012394">
    <property type="entry name" value="Aldehyde_DH_NAD(P)"/>
</dbReference>
<evidence type="ECO:0000256" key="2">
    <source>
        <dbReference type="ARBA" id="ARBA00023002"/>
    </source>
</evidence>
<keyword evidence="8" id="KW-1185">Reference proteome</keyword>
<dbReference type="PANTHER" id="PTHR43570">
    <property type="entry name" value="ALDEHYDE DEHYDROGENASE"/>
    <property type="match status" value="1"/>
</dbReference>
<sequence>MSGLVYTPLDEIPKIHQELQQAFRSGKTSSIAFRKEQIAQVGYMLKDHEQRWKDAAFADLGRPALETEMFDFSPVLNEVRLAYDNVEKWAKQQSAPFSLSWFVMSPKLKAEPKGVILIIAPFNFPLFLLLNPLVTAIAAGNAVLLKPSEMTPTMSALLAELMPQYLDNDLYRFVNGGVAETTKASQNTIRTILELQWDHILYIGNARVAKIVSMAAAKHLTPVTTELGGKNPVVIDPKCDIKTAARRILWGKTANCGQVCLAPDYVLVPKDFQDTFVDAMKEVYATFYPTGPANSDSFGRVVSEAHTNRIKHLLDETKGTVVLGGEVDVSKKYIAPTIVKDVTEDDALMSDEIFGPVLAVVPVKDVNEAIKIINSREEDHPLAVYVFSQDAAFKSQVFGHTQSGAALANDVIINAGAHGLPVGGVGPSGSGYYRGKQTFDQLTHLRVSMDNPSWPFPPYKPGGLKRASMALFPSLPPRPSANSAASKRWGFWFLMALVGAASVLLTKAGLRALGQLNL</sequence>
<evidence type="ECO:0000313" key="8">
    <source>
        <dbReference type="Proteomes" id="UP000092993"/>
    </source>
</evidence>
<feature type="domain" description="Aldehyde dehydrogenase" evidence="6">
    <location>
        <begin position="12"/>
        <end position="445"/>
    </location>
</feature>
<proteinExistence type="inferred from homology"/>
<comment type="similarity">
    <text evidence="1 4">Belongs to the aldehyde dehydrogenase family.</text>
</comment>
<dbReference type="GO" id="GO:0006081">
    <property type="term" value="P:aldehyde metabolic process"/>
    <property type="evidence" value="ECO:0007669"/>
    <property type="project" value="InterPro"/>
</dbReference>
<dbReference type="FunFam" id="3.40.309.10:FF:000025">
    <property type="entry name" value="Aldehyde dehydrogenase"/>
    <property type="match status" value="1"/>
</dbReference>
<dbReference type="AlphaFoldDB" id="A0A1C7M690"/>
<reference evidence="7 8" key="1">
    <citation type="submission" date="2016-03" db="EMBL/GenBank/DDBJ databases">
        <title>Whole genome sequencing of Grifola frondosa 9006-11.</title>
        <authorList>
            <person name="Min B."/>
            <person name="Park H."/>
            <person name="Kim J.-G."/>
            <person name="Cho H."/>
            <person name="Oh Y.-L."/>
            <person name="Kong W.-S."/>
            <person name="Choi I.-G."/>
        </authorList>
    </citation>
    <scope>NUCLEOTIDE SEQUENCE [LARGE SCALE GENOMIC DNA]</scope>
    <source>
        <strain evidence="7 8">9006-11</strain>
    </source>
</reference>
<dbReference type="InterPro" id="IPR016163">
    <property type="entry name" value="Ald_DH_C"/>
</dbReference>
<dbReference type="Pfam" id="PF00171">
    <property type="entry name" value="Aldedh"/>
    <property type="match status" value="1"/>
</dbReference>
<evidence type="ECO:0000256" key="5">
    <source>
        <dbReference type="PIRSR" id="PIRSR036492-1"/>
    </source>
</evidence>
<dbReference type="PANTHER" id="PTHR43570:SF16">
    <property type="entry name" value="ALDEHYDE DEHYDROGENASE TYPE III, ISOFORM Q"/>
    <property type="match status" value="1"/>
</dbReference>
<accession>A0A1C7M690</accession>
<evidence type="ECO:0000256" key="3">
    <source>
        <dbReference type="ARBA" id="ARBA00023027"/>
    </source>
</evidence>
<dbReference type="InterPro" id="IPR015590">
    <property type="entry name" value="Aldehyde_DH_dom"/>
</dbReference>
<name>A0A1C7M690_GRIFR</name>
<dbReference type="Proteomes" id="UP000092993">
    <property type="component" value="Unassembled WGS sequence"/>
</dbReference>
<evidence type="ECO:0000259" key="6">
    <source>
        <dbReference type="Pfam" id="PF00171"/>
    </source>
</evidence>
<dbReference type="PIRSF" id="PIRSF036492">
    <property type="entry name" value="ALDH"/>
    <property type="match status" value="1"/>
</dbReference>
<dbReference type="InterPro" id="IPR016161">
    <property type="entry name" value="Ald_DH/histidinol_DH"/>
</dbReference>
<feature type="active site" evidence="5">
    <location>
        <position position="226"/>
    </location>
</feature>
<evidence type="ECO:0000313" key="7">
    <source>
        <dbReference type="EMBL" id="OBZ72483.1"/>
    </source>
</evidence>
<keyword evidence="3" id="KW-0520">NAD</keyword>
<keyword evidence="2 4" id="KW-0560">Oxidoreductase</keyword>
<protein>
    <recommendedName>
        <fullName evidence="4">Aldehyde dehydrogenase</fullName>
    </recommendedName>
</protein>
<dbReference type="OrthoDB" id="440325at2759"/>
<dbReference type="InterPro" id="IPR016162">
    <property type="entry name" value="Ald_DH_N"/>
</dbReference>
<gene>
    <name evidence="7" type="primary">ALDH3A1</name>
    <name evidence="7" type="ORF">A0H81_07418</name>
</gene>
<dbReference type="Gene3D" id="3.40.605.10">
    <property type="entry name" value="Aldehyde Dehydrogenase, Chain A, domain 1"/>
    <property type="match status" value="1"/>
</dbReference>
<feature type="active site" evidence="5">
    <location>
        <position position="260"/>
    </location>
</feature>
<dbReference type="GO" id="GO:0004029">
    <property type="term" value="F:aldehyde dehydrogenase (NAD+) activity"/>
    <property type="evidence" value="ECO:0007669"/>
    <property type="project" value="TreeGrafter"/>
</dbReference>
<evidence type="ECO:0000256" key="4">
    <source>
        <dbReference type="PIRNR" id="PIRNR036492"/>
    </source>
</evidence>
<dbReference type="SUPFAM" id="SSF53720">
    <property type="entry name" value="ALDH-like"/>
    <property type="match status" value="1"/>
</dbReference>